<proteinExistence type="predicted"/>
<feature type="domain" description="PDZ" evidence="2">
    <location>
        <begin position="82"/>
        <end position="134"/>
    </location>
</feature>
<evidence type="ECO:0000259" key="2">
    <source>
        <dbReference type="PROSITE" id="PS50106"/>
    </source>
</evidence>
<evidence type="ECO:0000313" key="4">
    <source>
        <dbReference type="Proteomes" id="UP001165160"/>
    </source>
</evidence>
<dbReference type="InterPro" id="IPR036034">
    <property type="entry name" value="PDZ_sf"/>
</dbReference>
<name>A0A9W7F3X6_9STRA</name>
<dbReference type="InterPro" id="IPR001478">
    <property type="entry name" value="PDZ"/>
</dbReference>
<comment type="caution">
    <text evidence="3">The sequence shown here is derived from an EMBL/GenBank/DDBJ whole genome shotgun (WGS) entry which is preliminary data.</text>
</comment>
<dbReference type="PROSITE" id="PS50106">
    <property type="entry name" value="PDZ"/>
    <property type="match status" value="1"/>
</dbReference>
<organism evidence="3 4">
    <name type="scientific">Triparma verrucosa</name>
    <dbReference type="NCBI Taxonomy" id="1606542"/>
    <lineage>
        <taxon>Eukaryota</taxon>
        <taxon>Sar</taxon>
        <taxon>Stramenopiles</taxon>
        <taxon>Ochrophyta</taxon>
        <taxon>Bolidophyceae</taxon>
        <taxon>Parmales</taxon>
        <taxon>Triparmaceae</taxon>
        <taxon>Triparma</taxon>
    </lineage>
</organism>
<gene>
    <name evidence="3" type="ORF">TrVE_jg13814</name>
</gene>
<dbReference type="SUPFAM" id="SSF50156">
    <property type="entry name" value="PDZ domain-like"/>
    <property type="match status" value="1"/>
</dbReference>
<dbReference type="Proteomes" id="UP001165160">
    <property type="component" value="Unassembled WGS sequence"/>
</dbReference>
<evidence type="ECO:0000256" key="1">
    <source>
        <dbReference type="SAM" id="MobiDB-lite"/>
    </source>
</evidence>
<accession>A0A9W7F3X6</accession>
<reference evidence="4" key="1">
    <citation type="journal article" date="2023" name="Commun. Biol.">
        <title>Genome analysis of Parmales, the sister group of diatoms, reveals the evolutionary specialization of diatoms from phago-mixotrophs to photoautotrophs.</title>
        <authorList>
            <person name="Ban H."/>
            <person name="Sato S."/>
            <person name="Yoshikawa S."/>
            <person name="Yamada K."/>
            <person name="Nakamura Y."/>
            <person name="Ichinomiya M."/>
            <person name="Sato N."/>
            <person name="Blanc-Mathieu R."/>
            <person name="Endo H."/>
            <person name="Kuwata A."/>
            <person name="Ogata H."/>
        </authorList>
    </citation>
    <scope>NUCLEOTIDE SEQUENCE [LARGE SCALE GENOMIC DNA]</scope>
    <source>
        <strain evidence="4">NIES 3699</strain>
    </source>
</reference>
<protein>
    <recommendedName>
        <fullName evidence="2">PDZ domain-containing protein</fullName>
    </recommendedName>
</protein>
<keyword evidence="4" id="KW-1185">Reference proteome</keyword>
<feature type="compositionally biased region" description="Gly residues" evidence="1">
    <location>
        <begin position="198"/>
        <end position="220"/>
    </location>
</feature>
<dbReference type="EMBL" id="BRXX01000286">
    <property type="protein sequence ID" value="GMI02650.1"/>
    <property type="molecule type" value="Genomic_DNA"/>
</dbReference>
<sequence length="282" mass="30360">MPFSDSEYSDSTDSTMYSGGSSDLDETSHHGQRHAKGSPTIGREFTSHGMNRGDDLDSSYSKNSCSSKKWKRIQSFPEPTYNVVLASNIKFLGINLDMNRVFGKKVIEVKGAALKAGVQEGDLLMEVNGHVIKGDIDIKSLFNTEVDSFNSFRFIRTAVLKTMKTSRLRKVFPVATEEELTVLINEVEERDMLKKSGHGGAGDGGRGGGRAGGRAGGGSVGQQRGVGLIVEIEPDDSVDSAAGYFSTLLDQNGDEITGDTKEYATWGGGGAGRVGRTFYNVH</sequence>
<feature type="region of interest" description="Disordered" evidence="1">
    <location>
        <begin position="1"/>
        <end position="63"/>
    </location>
</feature>
<feature type="region of interest" description="Disordered" evidence="1">
    <location>
        <begin position="194"/>
        <end position="222"/>
    </location>
</feature>
<dbReference type="AlphaFoldDB" id="A0A9W7F3X6"/>
<evidence type="ECO:0000313" key="3">
    <source>
        <dbReference type="EMBL" id="GMI02650.1"/>
    </source>
</evidence>
<feature type="compositionally biased region" description="Low complexity" evidence="1">
    <location>
        <begin position="1"/>
        <end position="22"/>
    </location>
</feature>